<feature type="compositionally biased region" description="Basic and acidic residues" evidence="14">
    <location>
        <begin position="7"/>
        <end position="25"/>
    </location>
</feature>
<dbReference type="Proteomes" id="UP001549691">
    <property type="component" value="Unassembled WGS sequence"/>
</dbReference>
<evidence type="ECO:0000256" key="10">
    <source>
        <dbReference type="ARBA" id="ARBA00023136"/>
    </source>
</evidence>
<organism evidence="15 16">
    <name type="scientific">Uliginosibacterium flavum</name>
    <dbReference type="NCBI Taxonomy" id="1396831"/>
    <lineage>
        <taxon>Bacteria</taxon>
        <taxon>Pseudomonadati</taxon>
        <taxon>Pseudomonadota</taxon>
        <taxon>Betaproteobacteria</taxon>
        <taxon>Rhodocyclales</taxon>
        <taxon>Zoogloeaceae</taxon>
        <taxon>Uliginosibacterium</taxon>
    </lineage>
</organism>
<dbReference type="PANTHER" id="PTHR30531:SF12">
    <property type="entry name" value="FLAGELLAR BIOSYNTHETIC PROTEIN FLHB"/>
    <property type="match status" value="1"/>
</dbReference>
<evidence type="ECO:0000256" key="13">
    <source>
        <dbReference type="RuleBase" id="RU364091"/>
    </source>
</evidence>
<keyword evidence="5 13" id="KW-1003">Cell membrane</keyword>
<comment type="caution">
    <text evidence="13">Lacks conserved residue(s) required for the propagation of feature annotation.</text>
</comment>
<evidence type="ECO:0000256" key="12">
    <source>
        <dbReference type="ARBA" id="ARBA00025078"/>
    </source>
</evidence>
<keyword evidence="16" id="KW-1185">Reference proteome</keyword>
<keyword evidence="7 13" id="KW-1005">Bacterial flagellum biogenesis</keyword>
<sequence>MAEESDLEKTEPASQRRIDQAREDGQVPQSRELSTFLVLFVGVLAMWVSSGWLTQRMTSLMRDGLSFGHAQAFNQGAMYEMLTRLSSDALIALAPFFVVMLIAAVASPILLGGLVFSSKAFTMDLTRLSPLSGIKRIISLHGLAELVKGFMKSALIGAVAFWVLRGYRHEILGLMSSSLEVGLAQFGHMLLVASLTVVASLAIVAGVDVPFQLWQYYDRLKMTKQDLKQENKEQEGDPQIKGQIRARQREMAKRRMMSAVPKADVVVTNPTHYAVALKYEAGNMGAPTVVAKGADLVAQVIRELAREHNVPLLEAPPLARALFHHTKEGDQIPAALYTAVAEVMAYVYQLNHFMSQGGLPPEVPSELPVPEAMDPGAKRVVEPDLSW</sequence>
<feature type="transmembrane region" description="Helical" evidence="13">
    <location>
        <begin position="184"/>
        <end position="211"/>
    </location>
</feature>
<evidence type="ECO:0000256" key="4">
    <source>
        <dbReference type="ARBA" id="ARBA00022448"/>
    </source>
</evidence>
<dbReference type="InterPro" id="IPR006135">
    <property type="entry name" value="T3SS_substrate_exporter"/>
</dbReference>
<gene>
    <name evidence="13 15" type="primary">flhB</name>
    <name evidence="15" type="ORF">ABXR19_09240</name>
</gene>
<dbReference type="Gene3D" id="6.10.250.2080">
    <property type="match status" value="1"/>
</dbReference>
<dbReference type="InterPro" id="IPR006136">
    <property type="entry name" value="FlhB"/>
</dbReference>
<keyword evidence="9 13" id="KW-1133">Transmembrane helix</keyword>
<keyword evidence="6 13" id="KW-0812">Transmembrane</keyword>
<keyword evidence="4 13" id="KW-0813">Transport</keyword>
<dbReference type="InterPro" id="IPR029025">
    <property type="entry name" value="T3SS_substrate_exporter_C"/>
</dbReference>
<dbReference type="RefSeq" id="WP_354600834.1">
    <property type="nucleotide sequence ID" value="NZ_JBEWZI010000008.1"/>
</dbReference>
<keyword evidence="10 13" id="KW-0472">Membrane</keyword>
<name>A0ABV2TKA8_9RHOO</name>
<evidence type="ECO:0000256" key="7">
    <source>
        <dbReference type="ARBA" id="ARBA00022795"/>
    </source>
</evidence>
<keyword evidence="8 13" id="KW-0653">Protein transport</keyword>
<reference evidence="15 16" key="1">
    <citation type="submission" date="2024-07" db="EMBL/GenBank/DDBJ databases">
        <title>Uliginosibacterium flavum JJ3220;KACC:17644.</title>
        <authorList>
            <person name="Kim M.K."/>
        </authorList>
    </citation>
    <scope>NUCLEOTIDE SEQUENCE [LARGE SCALE GENOMIC DNA]</scope>
    <source>
        <strain evidence="15 16">KACC:17644</strain>
    </source>
</reference>
<proteinExistence type="inferred from homology"/>
<feature type="transmembrane region" description="Helical" evidence="13">
    <location>
        <begin position="33"/>
        <end position="53"/>
    </location>
</feature>
<evidence type="ECO:0000256" key="6">
    <source>
        <dbReference type="ARBA" id="ARBA00022692"/>
    </source>
</evidence>
<keyword evidence="15" id="KW-0969">Cilium</keyword>
<evidence type="ECO:0000313" key="15">
    <source>
        <dbReference type="EMBL" id="MET7014372.1"/>
    </source>
</evidence>
<dbReference type="Pfam" id="PF01312">
    <property type="entry name" value="Bac_export_2"/>
    <property type="match status" value="1"/>
</dbReference>
<protein>
    <recommendedName>
        <fullName evidence="3 13">Flagellar biosynthetic protein FlhB</fullName>
    </recommendedName>
</protein>
<dbReference type="PRINTS" id="PR00950">
    <property type="entry name" value="TYPE3IMSPROT"/>
</dbReference>
<evidence type="ECO:0000313" key="16">
    <source>
        <dbReference type="Proteomes" id="UP001549691"/>
    </source>
</evidence>
<evidence type="ECO:0000256" key="9">
    <source>
        <dbReference type="ARBA" id="ARBA00022989"/>
    </source>
</evidence>
<dbReference type="NCBIfam" id="TIGR00328">
    <property type="entry name" value="flhB"/>
    <property type="match status" value="1"/>
</dbReference>
<comment type="function">
    <text evidence="12 13">Required for formation of the rod structure in the basal body of the flagellar apparatus. Together with FliI and FliH, may constitute the export apparatus of flagellin.</text>
</comment>
<evidence type="ECO:0000256" key="1">
    <source>
        <dbReference type="ARBA" id="ARBA00004651"/>
    </source>
</evidence>
<evidence type="ECO:0000256" key="11">
    <source>
        <dbReference type="ARBA" id="ARBA00023225"/>
    </source>
</evidence>
<comment type="subcellular location">
    <subcellularLocation>
        <location evidence="1">Cell membrane</location>
        <topology evidence="1">Multi-pass membrane protein</topology>
    </subcellularLocation>
</comment>
<evidence type="ECO:0000256" key="3">
    <source>
        <dbReference type="ARBA" id="ARBA00021622"/>
    </source>
</evidence>
<evidence type="ECO:0000256" key="5">
    <source>
        <dbReference type="ARBA" id="ARBA00022475"/>
    </source>
</evidence>
<dbReference type="PANTHER" id="PTHR30531">
    <property type="entry name" value="FLAGELLAR BIOSYNTHETIC PROTEIN FLHB"/>
    <property type="match status" value="1"/>
</dbReference>
<evidence type="ECO:0000256" key="14">
    <source>
        <dbReference type="SAM" id="MobiDB-lite"/>
    </source>
</evidence>
<comment type="similarity">
    <text evidence="2 13">Belongs to the type III secretion exporter family.</text>
</comment>
<dbReference type="EMBL" id="JBEWZI010000008">
    <property type="protein sequence ID" value="MET7014372.1"/>
    <property type="molecule type" value="Genomic_DNA"/>
</dbReference>
<dbReference type="Gene3D" id="3.40.1690.10">
    <property type="entry name" value="secretion proteins EscU"/>
    <property type="match status" value="1"/>
</dbReference>
<comment type="caution">
    <text evidence="15">The sequence shown here is derived from an EMBL/GenBank/DDBJ whole genome shotgun (WGS) entry which is preliminary data.</text>
</comment>
<feature type="transmembrane region" description="Helical" evidence="13">
    <location>
        <begin position="89"/>
        <end position="116"/>
    </location>
</feature>
<dbReference type="SUPFAM" id="SSF160544">
    <property type="entry name" value="EscU C-terminal domain-like"/>
    <property type="match status" value="1"/>
</dbReference>
<feature type="region of interest" description="Disordered" evidence="14">
    <location>
        <begin position="1"/>
        <end position="26"/>
    </location>
</feature>
<keyword evidence="15" id="KW-0282">Flagellum</keyword>
<keyword evidence="11 13" id="KW-1006">Bacterial flagellum protein export</keyword>
<evidence type="ECO:0000256" key="2">
    <source>
        <dbReference type="ARBA" id="ARBA00010690"/>
    </source>
</evidence>
<accession>A0ABV2TKA8</accession>
<keyword evidence="15" id="KW-0966">Cell projection</keyword>
<evidence type="ECO:0000256" key="8">
    <source>
        <dbReference type="ARBA" id="ARBA00022927"/>
    </source>
</evidence>